<dbReference type="PANTHER" id="PTHR35218:SF9">
    <property type="entry name" value="ENDONUCLEASE_EXONUCLEASE_PHOSPHATASE DOMAIN-CONTAINING PROTEIN"/>
    <property type="match status" value="1"/>
</dbReference>
<evidence type="ECO:0000313" key="5">
    <source>
        <dbReference type="Proteomes" id="UP001141552"/>
    </source>
</evidence>
<gene>
    <name evidence="4" type="ORF">Tsubulata_048489</name>
</gene>
<evidence type="ECO:0000259" key="2">
    <source>
        <dbReference type="Pfam" id="PF03372"/>
    </source>
</evidence>
<dbReference type="GO" id="GO:0003824">
    <property type="term" value="F:catalytic activity"/>
    <property type="evidence" value="ECO:0007669"/>
    <property type="project" value="InterPro"/>
</dbReference>
<evidence type="ECO:0000313" key="4">
    <source>
        <dbReference type="EMBL" id="KAJ4841399.1"/>
    </source>
</evidence>
<organism evidence="4 5">
    <name type="scientific">Turnera subulata</name>
    <dbReference type="NCBI Taxonomy" id="218843"/>
    <lineage>
        <taxon>Eukaryota</taxon>
        <taxon>Viridiplantae</taxon>
        <taxon>Streptophyta</taxon>
        <taxon>Embryophyta</taxon>
        <taxon>Tracheophyta</taxon>
        <taxon>Spermatophyta</taxon>
        <taxon>Magnoliopsida</taxon>
        <taxon>eudicotyledons</taxon>
        <taxon>Gunneridae</taxon>
        <taxon>Pentapetalae</taxon>
        <taxon>rosids</taxon>
        <taxon>fabids</taxon>
        <taxon>Malpighiales</taxon>
        <taxon>Passifloraceae</taxon>
        <taxon>Turnera</taxon>
    </lineage>
</organism>
<protein>
    <recommendedName>
        <fullName evidence="6">DUF4283 domain-containing protein</fullName>
    </recommendedName>
</protein>
<reference evidence="4" key="1">
    <citation type="submission" date="2022-02" db="EMBL/GenBank/DDBJ databases">
        <authorList>
            <person name="Henning P.M."/>
            <person name="McCubbin A.G."/>
            <person name="Shore J.S."/>
        </authorList>
    </citation>
    <scope>NUCLEOTIDE SEQUENCE</scope>
    <source>
        <strain evidence="4">F60SS</strain>
        <tissue evidence="4">Leaves</tissue>
    </source>
</reference>
<feature type="region of interest" description="Disordered" evidence="1">
    <location>
        <begin position="1"/>
        <end position="22"/>
    </location>
</feature>
<feature type="domain" description="Endonuclease/exonuclease/phosphatase" evidence="2">
    <location>
        <begin position="546"/>
        <end position="685"/>
    </location>
</feature>
<comment type="caution">
    <text evidence="4">The sequence shown here is derived from an EMBL/GenBank/DDBJ whole genome shotgun (WGS) entry which is preliminary data.</text>
</comment>
<dbReference type="InterPro" id="IPR025558">
    <property type="entry name" value="DUF4283"/>
</dbReference>
<dbReference type="InterPro" id="IPR036691">
    <property type="entry name" value="Endo/exonu/phosph_ase_sf"/>
</dbReference>
<reference evidence="4" key="2">
    <citation type="journal article" date="2023" name="Plants (Basel)">
        <title>Annotation of the Turnera subulata (Passifloraceae) Draft Genome Reveals the S-Locus Evolved after the Divergence of Turneroideae from Passifloroideae in a Stepwise Manner.</title>
        <authorList>
            <person name="Henning P.M."/>
            <person name="Roalson E.H."/>
            <person name="Mir W."/>
            <person name="McCubbin A.G."/>
            <person name="Shore J.S."/>
        </authorList>
    </citation>
    <scope>NUCLEOTIDE SEQUENCE</scope>
    <source>
        <strain evidence="4">F60SS</strain>
    </source>
</reference>
<dbReference type="Pfam" id="PF14111">
    <property type="entry name" value="DUF4283"/>
    <property type="match status" value="1"/>
</dbReference>
<accession>A0A9Q0G0N9</accession>
<dbReference type="OrthoDB" id="1096772at2759"/>
<sequence length="730" mass="79524">MPSPPQAGSGPSQPASHPYPSPYIHPAPISVVSLTPSSSAPAPPEVTMVPVASAPQPSSSFKDKLIAGSSPSPSSEDEFVEQDDDITAFHTPEGPVVKLSNRYRSMLHKRWAYTLIVKLWGRTIGFRSLCNKLPNLWSLKEGVKVVDLANNFYFVRFSNRQDYMHALADGPWIVFDHCLTIPELSCEYYDRRLLYTVCNMIGRLVKIDYNTQEAIRGRYARVAIELDLKKPLQSQVFVDSHIMANCPGTETSNFPAPGHQTVPQTMVVPSPSGCGPANQPRGEWMVAAPRKRRPPRNGLHPPRKETLTGKEIPPTKSVNGGNNSGSRFDVLMDYQIVARPTPQIKEPTSGQPMETAVGGNKFSVLMSDSTNMETLGMTIPSVKASSPALSVSSPSLLGASNTAMESEDDPCQPEVLMGGPMNMEVSISAHTPPPTTQLVPETTSSSNLSGNKQVKTVPTGHDTVPTHGQPPSRMQSFTRLLENISLHSPNSNSMETSFDTNGLGHRDLMDVVEKSDKCTAQDEQAQPVAVIVNLGKSAAPVVGSDATRSAGSAKFRRALKEIARAHNPNILVLLETWVEFARVAPFLQALEFDGYAFVDPIGFSGGIWVLWKQNSVQVDVIANDGQFIHMNIQAPSSHPWLFTAVYASPRAAPRDALWSALSLIASSTTHPWMLAGDFNVIADPSKRQGVPLSRSPVNTKFVNFIDQCNLLDLGFADSIFTWERGGTWQP</sequence>
<proteinExistence type="predicted"/>
<feature type="domain" description="DUF4283" evidence="3">
    <location>
        <begin position="109"/>
        <end position="180"/>
    </location>
</feature>
<feature type="region of interest" description="Disordered" evidence="1">
    <location>
        <begin position="34"/>
        <end position="80"/>
    </location>
</feature>
<dbReference type="Proteomes" id="UP001141552">
    <property type="component" value="Unassembled WGS sequence"/>
</dbReference>
<feature type="compositionally biased region" description="Low complexity" evidence="1">
    <location>
        <begin position="1"/>
        <end position="16"/>
    </location>
</feature>
<evidence type="ECO:0000259" key="3">
    <source>
        <dbReference type="Pfam" id="PF14111"/>
    </source>
</evidence>
<dbReference type="AlphaFoldDB" id="A0A9Q0G0N9"/>
<evidence type="ECO:0000256" key="1">
    <source>
        <dbReference type="SAM" id="MobiDB-lite"/>
    </source>
</evidence>
<feature type="compositionally biased region" description="Low complexity" evidence="1">
    <location>
        <begin position="49"/>
        <end position="60"/>
    </location>
</feature>
<name>A0A9Q0G0N9_9ROSI</name>
<dbReference type="PANTHER" id="PTHR35218">
    <property type="entry name" value="RNASE H DOMAIN-CONTAINING PROTEIN"/>
    <property type="match status" value="1"/>
</dbReference>
<feature type="region of interest" description="Disordered" evidence="1">
    <location>
        <begin position="291"/>
        <end position="326"/>
    </location>
</feature>
<feature type="compositionally biased region" description="Polar residues" evidence="1">
    <location>
        <begin position="316"/>
        <end position="326"/>
    </location>
</feature>
<feature type="compositionally biased region" description="Polar residues" evidence="1">
    <location>
        <begin position="436"/>
        <end position="456"/>
    </location>
</feature>
<feature type="region of interest" description="Disordered" evidence="1">
    <location>
        <begin position="432"/>
        <end position="472"/>
    </location>
</feature>
<dbReference type="SUPFAM" id="SSF56219">
    <property type="entry name" value="DNase I-like"/>
    <property type="match status" value="1"/>
</dbReference>
<evidence type="ECO:0008006" key="6">
    <source>
        <dbReference type="Google" id="ProtNLM"/>
    </source>
</evidence>
<dbReference type="Gene3D" id="3.60.10.10">
    <property type="entry name" value="Endonuclease/exonuclease/phosphatase"/>
    <property type="match status" value="1"/>
</dbReference>
<dbReference type="InterPro" id="IPR005135">
    <property type="entry name" value="Endo/exonuclease/phosphatase"/>
</dbReference>
<dbReference type="Pfam" id="PF03372">
    <property type="entry name" value="Exo_endo_phos"/>
    <property type="match status" value="1"/>
</dbReference>
<dbReference type="EMBL" id="JAKUCV010002787">
    <property type="protein sequence ID" value="KAJ4841399.1"/>
    <property type="molecule type" value="Genomic_DNA"/>
</dbReference>
<keyword evidence="5" id="KW-1185">Reference proteome</keyword>